<feature type="coiled-coil region" evidence="1">
    <location>
        <begin position="83"/>
        <end position="110"/>
    </location>
</feature>
<sequence>MKVLTLLCALIIGVVVGAGLNHKSQIGTALHVLNTQSAQEADNLDKATDQNPDTLPAFQGTPAVPTTVEKTIYQSNPEDAVKVAKLESDFAKLSKKYEFLSTQLLEANREIQSLRFIVDTHSESFRPLRTEQNKENSNSFSPPAGLSPLLPPRE</sequence>
<keyword evidence="1" id="KW-0175">Coiled coil</keyword>
<dbReference type="RefSeq" id="WP_346189711.1">
    <property type="nucleotide sequence ID" value="NZ_BAABRL010000012.1"/>
</dbReference>
<name>A0ABP9V557_9BACT</name>
<dbReference type="EMBL" id="BAABRL010000012">
    <property type="protein sequence ID" value="GAA5497170.1"/>
    <property type="molecule type" value="Genomic_DNA"/>
</dbReference>
<evidence type="ECO:0000256" key="2">
    <source>
        <dbReference type="SAM" id="MobiDB-lite"/>
    </source>
</evidence>
<comment type="caution">
    <text evidence="3">The sequence shown here is derived from an EMBL/GenBank/DDBJ whole genome shotgun (WGS) entry which is preliminary data.</text>
</comment>
<evidence type="ECO:0000313" key="3">
    <source>
        <dbReference type="EMBL" id="GAA5497170.1"/>
    </source>
</evidence>
<proteinExistence type="predicted"/>
<organism evidence="3 4">
    <name type="scientific">Rubritalea halochordaticola</name>
    <dbReference type="NCBI Taxonomy" id="714537"/>
    <lineage>
        <taxon>Bacteria</taxon>
        <taxon>Pseudomonadati</taxon>
        <taxon>Verrucomicrobiota</taxon>
        <taxon>Verrucomicrobiia</taxon>
        <taxon>Verrucomicrobiales</taxon>
        <taxon>Rubritaleaceae</taxon>
        <taxon>Rubritalea</taxon>
    </lineage>
</organism>
<evidence type="ECO:0000313" key="4">
    <source>
        <dbReference type="Proteomes" id="UP001424741"/>
    </source>
</evidence>
<gene>
    <name evidence="3" type="ORF">Rhal01_03360</name>
</gene>
<feature type="compositionally biased region" description="Low complexity" evidence="2">
    <location>
        <begin position="139"/>
        <end position="148"/>
    </location>
</feature>
<accession>A0ABP9V557</accession>
<keyword evidence="4" id="KW-1185">Reference proteome</keyword>
<feature type="region of interest" description="Disordered" evidence="2">
    <location>
        <begin position="128"/>
        <end position="154"/>
    </location>
</feature>
<protein>
    <recommendedName>
        <fullName evidence="5">OmpH family outer membrane protein</fullName>
    </recommendedName>
</protein>
<evidence type="ECO:0000256" key="1">
    <source>
        <dbReference type="SAM" id="Coils"/>
    </source>
</evidence>
<dbReference type="Proteomes" id="UP001424741">
    <property type="component" value="Unassembled WGS sequence"/>
</dbReference>
<reference evidence="3 4" key="1">
    <citation type="submission" date="2024-02" db="EMBL/GenBank/DDBJ databases">
        <title>Rubritalea halochordaticola NBRC 107102.</title>
        <authorList>
            <person name="Ichikawa N."/>
            <person name="Katano-Makiyama Y."/>
            <person name="Hidaka K."/>
        </authorList>
    </citation>
    <scope>NUCLEOTIDE SEQUENCE [LARGE SCALE GENOMIC DNA]</scope>
    <source>
        <strain evidence="3 4">NBRC 107102</strain>
    </source>
</reference>
<evidence type="ECO:0008006" key="5">
    <source>
        <dbReference type="Google" id="ProtNLM"/>
    </source>
</evidence>